<dbReference type="Pfam" id="PF12704">
    <property type="entry name" value="MacB_PCD"/>
    <property type="match status" value="1"/>
</dbReference>
<sequence>MKYFEFIRHVYLKRMVLTILGVLFMMAFAFIAFICTSSLVSVVRGYQGLAALRSEEVYAGNNQSDPEKLNQAYQNDPEKLAKNTAAIMASLEKTGDYVLHWRYTTTQKFPNAKGTESLTAELMFANQHFFKFYPLTVVQGEPLDNAVFQQTGSKIPVLVGANLAAALPLGHTFKLTDPGLGRSESYYVRGILQANQGIQSMYMLDSEDLLNNTIVRPLRQRDLATLSPDQLSAGLQDLLVFGKATKQLPAISRQINRDQIFKVKFYSVEANINEFLTFYRQQDPLVIIALVILLGTAGFLVWNTIKTIRDSQKEITLRLALGLAPNDVFLATFILEALASVIALGPAVAAARMLARFMQDPASSGGVQLAQTTLIRNDDLLALAIVALILLVLALLLSVIARRTVRQGTTRHGTTIEVN</sequence>
<keyword evidence="2" id="KW-1003">Cell membrane</keyword>
<evidence type="ECO:0000256" key="6">
    <source>
        <dbReference type="SAM" id="Phobius"/>
    </source>
</evidence>
<keyword evidence="10" id="KW-1185">Reference proteome</keyword>
<organism evidence="9 10">
    <name type="scientific">Lapidilactobacillus achengensis</name>
    <dbReference type="NCBI Taxonomy" id="2486000"/>
    <lineage>
        <taxon>Bacteria</taxon>
        <taxon>Bacillati</taxon>
        <taxon>Bacillota</taxon>
        <taxon>Bacilli</taxon>
        <taxon>Lactobacillales</taxon>
        <taxon>Lactobacillaceae</taxon>
        <taxon>Lapidilactobacillus</taxon>
    </lineage>
</organism>
<evidence type="ECO:0000259" key="7">
    <source>
        <dbReference type="Pfam" id="PF02687"/>
    </source>
</evidence>
<accession>A0ABW1UNL3</accession>
<feature type="domain" description="ABC3 transporter permease C-terminal" evidence="7">
    <location>
        <begin position="287"/>
        <end position="406"/>
    </location>
</feature>
<keyword evidence="5 6" id="KW-0472">Membrane</keyword>
<evidence type="ECO:0000313" key="9">
    <source>
        <dbReference type="EMBL" id="MFC6315552.1"/>
    </source>
</evidence>
<dbReference type="InterPro" id="IPR025857">
    <property type="entry name" value="MacB_PCD"/>
</dbReference>
<gene>
    <name evidence="9" type="ORF">ACFQHW_08265</name>
</gene>
<evidence type="ECO:0000256" key="1">
    <source>
        <dbReference type="ARBA" id="ARBA00004651"/>
    </source>
</evidence>
<feature type="transmembrane region" description="Helical" evidence="6">
    <location>
        <begin position="12"/>
        <end position="34"/>
    </location>
</feature>
<reference evidence="10" key="1">
    <citation type="journal article" date="2019" name="Int. J. Syst. Evol. Microbiol.">
        <title>The Global Catalogue of Microorganisms (GCM) 10K type strain sequencing project: providing services to taxonomists for standard genome sequencing and annotation.</title>
        <authorList>
            <consortium name="The Broad Institute Genomics Platform"/>
            <consortium name="The Broad Institute Genome Sequencing Center for Infectious Disease"/>
            <person name="Wu L."/>
            <person name="Ma J."/>
        </authorList>
    </citation>
    <scope>NUCLEOTIDE SEQUENCE [LARGE SCALE GENOMIC DNA]</scope>
    <source>
        <strain evidence="10">CCM 8897</strain>
    </source>
</reference>
<feature type="domain" description="MacB-like periplasmic core" evidence="8">
    <location>
        <begin position="16"/>
        <end position="221"/>
    </location>
</feature>
<keyword evidence="3 6" id="KW-0812">Transmembrane</keyword>
<protein>
    <submittedName>
        <fullName evidence="9">ABC transporter permease</fullName>
    </submittedName>
</protein>
<feature type="transmembrane region" description="Helical" evidence="6">
    <location>
        <begin position="328"/>
        <end position="351"/>
    </location>
</feature>
<dbReference type="RefSeq" id="WP_125598459.1">
    <property type="nucleotide sequence ID" value="NZ_JBHSSM010000018.1"/>
</dbReference>
<feature type="transmembrane region" description="Helical" evidence="6">
    <location>
        <begin position="285"/>
        <end position="305"/>
    </location>
</feature>
<comment type="caution">
    <text evidence="9">The sequence shown here is derived from an EMBL/GenBank/DDBJ whole genome shotgun (WGS) entry which is preliminary data.</text>
</comment>
<keyword evidence="4 6" id="KW-1133">Transmembrane helix</keyword>
<evidence type="ECO:0000256" key="2">
    <source>
        <dbReference type="ARBA" id="ARBA00022475"/>
    </source>
</evidence>
<dbReference type="Proteomes" id="UP001596310">
    <property type="component" value="Unassembled WGS sequence"/>
</dbReference>
<evidence type="ECO:0000256" key="5">
    <source>
        <dbReference type="ARBA" id="ARBA00023136"/>
    </source>
</evidence>
<evidence type="ECO:0000256" key="4">
    <source>
        <dbReference type="ARBA" id="ARBA00022989"/>
    </source>
</evidence>
<evidence type="ECO:0000259" key="8">
    <source>
        <dbReference type="Pfam" id="PF12704"/>
    </source>
</evidence>
<name>A0ABW1UNL3_9LACO</name>
<evidence type="ECO:0000313" key="10">
    <source>
        <dbReference type="Proteomes" id="UP001596310"/>
    </source>
</evidence>
<feature type="transmembrane region" description="Helical" evidence="6">
    <location>
        <begin position="380"/>
        <end position="401"/>
    </location>
</feature>
<dbReference type="InterPro" id="IPR003838">
    <property type="entry name" value="ABC3_permease_C"/>
</dbReference>
<dbReference type="Pfam" id="PF02687">
    <property type="entry name" value="FtsX"/>
    <property type="match status" value="1"/>
</dbReference>
<evidence type="ECO:0000256" key="3">
    <source>
        <dbReference type="ARBA" id="ARBA00022692"/>
    </source>
</evidence>
<comment type="subcellular location">
    <subcellularLocation>
        <location evidence="1">Cell membrane</location>
        <topology evidence="1">Multi-pass membrane protein</topology>
    </subcellularLocation>
</comment>
<dbReference type="EMBL" id="JBHSSM010000018">
    <property type="protein sequence ID" value="MFC6315552.1"/>
    <property type="molecule type" value="Genomic_DNA"/>
</dbReference>
<proteinExistence type="predicted"/>